<gene>
    <name evidence="2" type="ORF">AFUS01_LOCUS29100</name>
</gene>
<accession>A0A8J2P8C7</accession>
<organism evidence="2 3">
    <name type="scientific">Allacma fusca</name>
    <dbReference type="NCBI Taxonomy" id="39272"/>
    <lineage>
        <taxon>Eukaryota</taxon>
        <taxon>Metazoa</taxon>
        <taxon>Ecdysozoa</taxon>
        <taxon>Arthropoda</taxon>
        <taxon>Hexapoda</taxon>
        <taxon>Collembola</taxon>
        <taxon>Symphypleona</taxon>
        <taxon>Sminthuridae</taxon>
        <taxon>Allacma</taxon>
    </lineage>
</organism>
<comment type="caution">
    <text evidence="2">The sequence shown here is derived from an EMBL/GenBank/DDBJ whole genome shotgun (WGS) entry which is preliminary data.</text>
</comment>
<dbReference type="PANTHER" id="PTHR34153">
    <property type="entry name" value="SI:CH211-262H13.3-RELATED-RELATED"/>
    <property type="match status" value="1"/>
</dbReference>
<dbReference type="Proteomes" id="UP000708208">
    <property type="component" value="Unassembled WGS sequence"/>
</dbReference>
<sequence>MSSLCGKNKFAVVLFGKETAVIPRLWLNSDRSECQWPDVIGSALTKLLINPASVPKDTWIHHPIQVLGTYRTLKSAREAEEQALYTSAIESDPETDVPENRTRTRRKQIRRVEVVEDHESDIEESNEHSGTRKVPLNLPESGLFNEPTIESLPGSSGEYFSDSVPAAPVENIFRESDVLMLDPSSVCLNNQLFQTIIQESAPVAPNAFSVQAHNQSDCQKKFQEIVLKKLAEIQVSQERLIIIVGQNQIVDVEDFDDLPIPCSTKQELENLEQRLANIEDRQKIERYLSSIGGLDLKKVVKGILTLFVLPESTNHSMMQLKTRLMA</sequence>
<dbReference type="PANTHER" id="PTHR34153:SF2">
    <property type="entry name" value="SI:CH211-262H13.3-RELATED"/>
    <property type="match status" value="1"/>
</dbReference>
<dbReference type="AlphaFoldDB" id="A0A8J2P8C7"/>
<protein>
    <submittedName>
        <fullName evidence="2">Uncharacterized protein</fullName>
    </submittedName>
</protein>
<reference evidence="2" key="1">
    <citation type="submission" date="2021-06" db="EMBL/GenBank/DDBJ databases">
        <authorList>
            <person name="Hodson N. C."/>
            <person name="Mongue J. A."/>
            <person name="Jaron S. K."/>
        </authorList>
    </citation>
    <scope>NUCLEOTIDE SEQUENCE</scope>
</reference>
<evidence type="ECO:0000313" key="2">
    <source>
        <dbReference type="EMBL" id="CAG7818606.1"/>
    </source>
</evidence>
<dbReference type="EMBL" id="CAJVCH010425360">
    <property type="protein sequence ID" value="CAG7818606.1"/>
    <property type="molecule type" value="Genomic_DNA"/>
</dbReference>
<proteinExistence type="predicted"/>
<evidence type="ECO:0000256" key="1">
    <source>
        <dbReference type="SAM" id="MobiDB-lite"/>
    </source>
</evidence>
<name>A0A8J2P8C7_9HEXA</name>
<feature type="region of interest" description="Disordered" evidence="1">
    <location>
        <begin position="116"/>
        <end position="140"/>
    </location>
</feature>
<keyword evidence="3" id="KW-1185">Reference proteome</keyword>
<evidence type="ECO:0000313" key="3">
    <source>
        <dbReference type="Proteomes" id="UP000708208"/>
    </source>
</evidence>